<name>A0ABT0CFG5_THEVL</name>
<proteinExistence type="predicted"/>
<dbReference type="EMBL" id="JAFIRA010000076">
    <property type="protein sequence ID" value="MCJ2544535.1"/>
    <property type="molecule type" value="Genomic_DNA"/>
</dbReference>
<keyword evidence="2" id="KW-1185">Reference proteome</keyword>
<feature type="non-terminal residue" evidence="1">
    <location>
        <position position="1"/>
    </location>
</feature>
<protein>
    <submittedName>
        <fullName evidence="1">Uncharacterized protein</fullName>
    </submittedName>
</protein>
<evidence type="ECO:0000313" key="1">
    <source>
        <dbReference type="EMBL" id="MCJ2544535.1"/>
    </source>
</evidence>
<evidence type="ECO:0000313" key="2">
    <source>
        <dbReference type="Proteomes" id="UP000830835"/>
    </source>
</evidence>
<dbReference type="Proteomes" id="UP000830835">
    <property type="component" value="Unassembled WGS sequence"/>
</dbReference>
<comment type="caution">
    <text evidence="1">The sequence shown here is derived from an EMBL/GenBank/DDBJ whole genome shotgun (WGS) entry which is preliminary data.</text>
</comment>
<reference evidence="1" key="1">
    <citation type="submission" date="2021-02" db="EMBL/GenBank/DDBJ databases">
        <title>The CRISPR/cas machinery reduction and long-range gene transfer in the hot spring cyanobacterium Synechococcus.</title>
        <authorList>
            <person name="Dvorak P."/>
            <person name="Jahodarova E."/>
            <person name="Hasler P."/>
            <person name="Poulickova A."/>
        </authorList>
    </citation>
    <scope>NUCLEOTIDE SEQUENCE</scope>
    <source>
        <strain evidence="1">Rupite</strain>
    </source>
</reference>
<organism evidence="1 2">
    <name type="scientific">Thermostichus vulcanus str. 'Rupite'</name>
    <dbReference type="NCBI Taxonomy" id="2813851"/>
    <lineage>
        <taxon>Bacteria</taxon>
        <taxon>Bacillati</taxon>
        <taxon>Cyanobacteriota</taxon>
        <taxon>Cyanophyceae</taxon>
        <taxon>Thermostichales</taxon>
        <taxon>Thermostichaceae</taxon>
        <taxon>Thermostichus</taxon>
    </lineage>
</organism>
<sequence>LALDVLEPWLSLQDQVAIVASIEATIPFRPVNGEGYSCLEQLEHRIGQLNQELQLGLTSQHIEQILRDAVELTNRDVGNFASTDAGVFLDHTWDLLPEMDPRLLELNLYSVVEYRRVLQRMEQFFLNLDPQRVFQRHRGYPSPETWQAMTEQATQNIRIGQEYIGVKLLAIGLLEAVALSSGGDGPISLFLGYRPPGQDWDEPLSSQNPWPIHLEVGRISTNHNPVVWELLYKGRSSTARHDLTRSPLAAFIYSCLGQAVTQTWHKVVHQMFAHQLEPESVLRQFQASHAPVLETILHTCAQFAPTRRASLIAYLDP</sequence>
<accession>A0ABT0CFG5</accession>
<gene>
    <name evidence="1" type="ORF">JX360_16755</name>
</gene>